<evidence type="ECO:0000313" key="3">
    <source>
        <dbReference type="Proteomes" id="UP000070544"/>
    </source>
</evidence>
<dbReference type="OMA" id="LAWDTIV"/>
<reference evidence="2 3" key="1">
    <citation type="journal article" date="2015" name="Genome Biol. Evol.">
        <title>Phylogenomic analyses indicate that early fungi evolved digesting cell walls of algal ancestors of land plants.</title>
        <authorList>
            <person name="Chang Y."/>
            <person name="Wang S."/>
            <person name="Sekimoto S."/>
            <person name="Aerts A.L."/>
            <person name="Choi C."/>
            <person name="Clum A."/>
            <person name="LaButti K.M."/>
            <person name="Lindquist E.A."/>
            <person name="Yee Ngan C."/>
            <person name="Ohm R.A."/>
            <person name="Salamov A.A."/>
            <person name="Grigoriev I.V."/>
            <person name="Spatafora J.W."/>
            <person name="Berbee M.L."/>
        </authorList>
    </citation>
    <scope>NUCLEOTIDE SEQUENCE [LARGE SCALE GENOMIC DNA]</scope>
    <source>
        <strain evidence="2 3">JEL478</strain>
    </source>
</reference>
<dbReference type="PIRSF" id="PIRSF012318">
    <property type="entry name" value="UCP012318"/>
    <property type="match status" value="1"/>
</dbReference>
<dbReference type="AlphaFoldDB" id="A0A139APJ9"/>
<feature type="compositionally biased region" description="Acidic residues" evidence="1">
    <location>
        <begin position="301"/>
        <end position="311"/>
    </location>
</feature>
<evidence type="ECO:0000256" key="1">
    <source>
        <dbReference type="SAM" id="MobiDB-lite"/>
    </source>
</evidence>
<dbReference type="CDD" id="cd00657">
    <property type="entry name" value="Ferritin_like"/>
    <property type="match status" value="1"/>
</dbReference>
<accession>A0A139APJ9</accession>
<dbReference type="SUPFAM" id="SSF47240">
    <property type="entry name" value="Ferritin-like"/>
    <property type="match status" value="1"/>
</dbReference>
<keyword evidence="3" id="KW-1185">Reference proteome</keyword>
<dbReference type="EMBL" id="KQ965742">
    <property type="protein sequence ID" value="KXS18433.1"/>
    <property type="molecule type" value="Genomic_DNA"/>
</dbReference>
<name>A0A139APJ9_GONPJ</name>
<dbReference type="Proteomes" id="UP000070544">
    <property type="component" value="Unassembled WGS sequence"/>
</dbReference>
<organism evidence="2 3">
    <name type="scientific">Gonapodya prolifera (strain JEL478)</name>
    <name type="common">Monoblepharis prolifera</name>
    <dbReference type="NCBI Taxonomy" id="1344416"/>
    <lineage>
        <taxon>Eukaryota</taxon>
        <taxon>Fungi</taxon>
        <taxon>Fungi incertae sedis</taxon>
        <taxon>Chytridiomycota</taxon>
        <taxon>Chytridiomycota incertae sedis</taxon>
        <taxon>Monoblepharidomycetes</taxon>
        <taxon>Monoblepharidales</taxon>
        <taxon>Gonapodyaceae</taxon>
        <taxon>Gonapodya</taxon>
    </lineage>
</organism>
<gene>
    <name evidence="2" type="ORF">M427DRAFT_109626</name>
</gene>
<dbReference type="OrthoDB" id="426882at2759"/>
<dbReference type="PANTHER" id="PTHR42782">
    <property type="entry name" value="SI:CH73-314G15.3"/>
    <property type="match status" value="1"/>
</dbReference>
<dbReference type="InterPro" id="IPR009078">
    <property type="entry name" value="Ferritin-like_SF"/>
</dbReference>
<proteinExistence type="predicted"/>
<dbReference type="InterPro" id="IPR011197">
    <property type="entry name" value="UCP012318"/>
</dbReference>
<evidence type="ECO:0000313" key="2">
    <source>
        <dbReference type="EMBL" id="KXS18433.1"/>
    </source>
</evidence>
<dbReference type="PANTHER" id="PTHR42782:SF2">
    <property type="entry name" value="3-OXOACYL-[ACYL-CARRIER-PROTEIN] SYNTHASE-LIKE PROTEIN"/>
    <property type="match status" value="1"/>
</dbReference>
<dbReference type="Pfam" id="PF04305">
    <property type="entry name" value="DUF455"/>
    <property type="match status" value="1"/>
</dbReference>
<protein>
    <submittedName>
        <fullName evidence="2">DUF455-domain-containing protein</fullName>
    </submittedName>
</protein>
<feature type="region of interest" description="Disordered" evidence="1">
    <location>
        <begin position="285"/>
        <end position="311"/>
    </location>
</feature>
<dbReference type="STRING" id="1344416.A0A139APJ9"/>
<sequence length="333" mass="36663">MDALPPELTAWAHHILTTPDPAQKTALTFAACRLWNSGQLSVGPARPLSIVPPRPEGVRLVAPRELQRRGKGGSVESRVRMLHSLASIEQWAVDLAWDIIARFAEYTVQAPDGTRHELERDFFDDFVRMAGEEANHFNLLRGRLKSLGTDFGALPSHAGLWESATTTSHDLLCRLVIVHMVHEARGLDVNPRTIAKFSSAGDAESVEKLDVIYRDEISHVATGTKHFERLARVVGVESVKTFHEIFWRHFKGNTKPPFNEEARREAGMAREMYWPLAEAGRDGASAGAGGGTCASGSAGDADADEKEDIEGEVSNEGAIYSKECRGWGRHFVC</sequence>
<dbReference type="InterPro" id="IPR007402">
    <property type="entry name" value="DUF455"/>
</dbReference>